<dbReference type="AlphaFoldDB" id="D8GT85"/>
<proteinExistence type="predicted"/>
<dbReference type="EMBL" id="CP001666">
    <property type="protein sequence ID" value="ADK16684.1"/>
    <property type="molecule type" value="Genomic_DNA"/>
</dbReference>
<reference evidence="1" key="1">
    <citation type="submission" date="2009-07" db="EMBL/GenBank/DDBJ databases">
        <authorList>
            <person name="Koepke M."/>
            <person name="Hujer S."/>
            <person name="Held C."/>
            <person name="Wiezer A."/>
            <person name="Liesegang H."/>
            <person name="Ehrenreich A."/>
            <person name="Gottschalk G."/>
            <person name="Duerre P."/>
        </authorList>
    </citation>
    <scope>NUCLEOTIDE SEQUENCE</scope>
    <source>
        <strain evidence="1">DSM 13528</strain>
    </source>
</reference>
<dbReference type="KEGG" id="clj:CLJU_c36430"/>
<dbReference type="RefSeq" id="WP_013240267.1">
    <property type="nucleotide sequence ID" value="NC_014328.1"/>
</dbReference>
<organism evidence="1 3">
    <name type="scientific">Clostridium ljungdahlii (strain ATCC 55383 / DSM 13528 / PETC)</name>
    <dbReference type="NCBI Taxonomy" id="748727"/>
    <lineage>
        <taxon>Bacteria</taxon>
        <taxon>Bacillati</taxon>
        <taxon>Bacillota</taxon>
        <taxon>Clostridia</taxon>
        <taxon>Eubacteriales</taxon>
        <taxon>Clostridiaceae</taxon>
        <taxon>Clostridium</taxon>
    </lineage>
</organism>
<dbReference type="PATRIC" id="fig|748727.19.peg.50"/>
<evidence type="ECO:0000313" key="4">
    <source>
        <dbReference type="Proteomes" id="UP000077020"/>
    </source>
</evidence>
<evidence type="ECO:0000313" key="3">
    <source>
        <dbReference type="Proteomes" id="UP000001656"/>
    </source>
</evidence>
<reference evidence="2 4" key="3">
    <citation type="journal article" date="2016" name="Biotechnol. Bioeng.">
        <title>Traits of selected Clostridium strains for syngas fermentation to ethanol.</title>
        <authorList>
            <person name="Martin M.E."/>
            <person name="Richter H."/>
            <person name="Saha S."/>
            <person name="Angenent L.T."/>
        </authorList>
    </citation>
    <scope>NUCLEOTIDE SEQUENCE [LARGE SCALE GENOMIC DNA]</scope>
    <source>
        <strain evidence="2 4">PETC</strain>
    </source>
</reference>
<dbReference type="HOGENOM" id="CLU_1710065_0_0_9"/>
<evidence type="ECO:0000313" key="2">
    <source>
        <dbReference type="EMBL" id="OAA89445.1"/>
    </source>
</evidence>
<accession>D8GT85</accession>
<sequence length="153" mass="18662">MIEKYKRHNWHELKKEYIIGHYDSLKAFAAAKGLNYKSSQFWVHCKGWNSVKKYMKFNKLLTEGIELYINEYMSGKPPYFFDYGSATWINAELTYKCDTRSKPCKLKDIAKWYGLNYQYVRLRAAKEHWKDKREEYLMMVYKKVRLKRRGHFL</sequence>
<dbReference type="EMBL" id="LITS01000001">
    <property type="protein sequence ID" value="OAA89445.1"/>
    <property type="molecule type" value="Genomic_DNA"/>
</dbReference>
<protein>
    <submittedName>
        <fullName evidence="1">Uncharacterized protein</fullName>
    </submittedName>
</protein>
<dbReference type="Proteomes" id="UP000077020">
    <property type="component" value="Unassembled WGS sequence"/>
</dbReference>
<dbReference type="Proteomes" id="UP000001656">
    <property type="component" value="Chromosome"/>
</dbReference>
<name>D8GT85_CLOLD</name>
<evidence type="ECO:0000313" key="1">
    <source>
        <dbReference type="EMBL" id="ADK16684.1"/>
    </source>
</evidence>
<gene>
    <name evidence="1" type="ordered locus">CLJU_c36430</name>
    <name evidence="2" type="ORF">WX45_01277</name>
</gene>
<keyword evidence="4" id="KW-1185">Reference proteome</keyword>
<reference evidence="1 3" key="2">
    <citation type="journal article" date="2010" name="Proc. Natl. Acad. Sci. U.S.A.">
        <title>Clostridium ljungdahlii represents a microbial production platform based on syngas.</title>
        <authorList>
            <person name="Kopke M."/>
            <person name="Held C."/>
            <person name="Hujer S."/>
            <person name="Liesegang H."/>
            <person name="Wiezer A."/>
            <person name="Wollherr A."/>
            <person name="Ehrenreich A."/>
            <person name="Liebl W."/>
            <person name="Gottschalk G."/>
            <person name="Durre P."/>
        </authorList>
    </citation>
    <scope>NUCLEOTIDE SEQUENCE [LARGE SCALE GENOMIC DNA]</scope>
    <source>
        <strain evidence="3">ATCC 55383 / DSM 13528 / PETC</strain>
        <strain evidence="1">DSM 13528</strain>
    </source>
</reference>